<dbReference type="GO" id="GO:0006355">
    <property type="term" value="P:regulation of DNA-templated transcription"/>
    <property type="evidence" value="ECO:0007669"/>
    <property type="project" value="InterPro"/>
</dbReference>
<feature type="region of interest" description="Disordered" evidence="8">
    <location>
        <begin position="89"/>
        <end position="113"/>
    </location>
</feature>
<sequence length="218" mass="23657">MRFKMHFETDAAERRYTGLITGISELDPVRWPGSKWRCLVVRWDDIDTTGLKRAGSGSSAAKTEFLVPNVIGASDFGVLQGQEILGFDNHSEGLGGQNQHPSEPRRGFHGSSVPGIAAGAGGNGLRKSLADSEIISTGIGFGESFQFHKVLQGQEIFPSPPYGRASTTNEAHEYGGPGIYGGFQAPSFRNGWCAMLQSIIHTCTHLPRLCEIHHHHLC</sequence>
<keyword evidence="6" id="KW-0539">Nucleus</keyword>
<evidence type="ECO:0000313" key="11">
    <source>
        <dbReference type="Proteomes" id="UP001054821"/>
    </source>
</evidence>
<dbReference type="Gene3D" id="2.30.30.1040">
    <property type="match status" value="1"/>
</dbReference>
<keyword evidence="5" id="KW-0804">Transcription</keyword>
<evidence type="ECO:0000259" key="9">
    <source>
        <dbReference type="Pfam" id="PF06507"/>
    </source>
</evidence>
<dbReference type="Proteomes" id="UP001054821">
    <property type="component" value="Chromosome 4"/>
</dbReference>
<dbReference type="PANTHER" id="PTHR31384:SF5">
    <property type="entry name" value="AUXIN RESPONSE FACTOR 3"/>
    <property type="match status" value="1"/>
</dbReference>
<evidence type="ECO:0000256" key="3">
    <source>
        <dbReference type="ARBA" id="ARBA00023015"/>
    </source>
</evidence>
<comment type="subcellular location">
    <subcellularLocation>
        <location evidence="1">Nucleus</location>
    </subcellularLocation>
</comment>
<dbReference type="PANTHER" id="PTHR31384">
    <property type="entry name" value="AUXIN RESPONSE FACTOR 4-RELATED"/>
    <property type="match status" value="1"/>
</dbReference>
<evidence type="ECO:0000256" key="1">
    <source>
        <dbReference type="ARBA" id="ARBA00004123"/>
    </source>
</evidence>
<keyword evidence="11" id="KW-1185">Reference proteome</keyword>
<proteinExistence type="inferred from homology"/>
<dbReference type="InterPro" id="IPR044835">
    <property type="entry name" value="ARF_plant"/>
</dbReference>
<evidence type="ECO:0000256" key="4">
    <source>
        <dbReference type="ARBA" id="ARBA00023125"/>
    </source>
</evidence>
<evidence type="ECO:0000256" key="8">
    <source>
        <dbReference type="SAM" id="MobiDB-lite"/>
    </source>
</evidence>
<evidence type="ECO:0000256" key="6">
    <source>
        <dbReference type="ARBA" id="ARBA00023242"/>
    </source>
</evidence>
<dbReference type="GO" id="GO:0003677">
    <property type="term" value="F:DNA binding"/>
    <property type="evidence" value="ECO:0007669"/>
    <property type="project" value="UniProtKB-KW"/>
</dbReference>
<comment type="caution">
    <text evidence="10">The sequence shown here is derived from an EMBL/GenBank/DDBJ whole genome shotgun (WGS) entry which is preliminary data.</text>
</comment>
<evidence type="ECO:0000256" key="5">
    <source>
        <dbReference type="ARBA" id="ARBA00023163"/>
    </source>
</evidence>
<dbReference type="AlphaFoldDB" id="A0AAD4VWQ0"/>
<evidence type="ECO:0000256" key="2">
    <source>
        <dbReference type="ARBA" id="ARBA00007853"/>
    </source>
</evidence>
<dbReference type="FunFam" id="2.30.30.1040:FF:000001">
    <property type="entry name" value="Auxin response factor"/>
    <property type="match status" value="1"/>
</dbReference>
<reference evidence="10 11" key="1">
    <citation type="journal article" date="2022" name="G3 (Bethesda)">
        <title>Whole-genome sequence and methylome profiling of the almond [Prunus dulcis (Mill.) D.A. Webb] cultivar 'Nonpareil'.</title>
        <authorList>
            <person name="D'Amico-Willman K.M."/>
            <person name="Ouma W.Z."/>
            <person name="Meulia T."/>
            <person name="Sideli G.M."/>
            <person name="Gradziel T.M."/>
            <person name="Fresnedo-Ramirez J."/>
        </authorList>
    </citation>
    <scope>NUCLEOTIDE SEQUENCE [LARGE SCALE GENOMIC DNA]</scope>
    <source>
        <strain evidence="10">Clone GOH B32 T37-40</strain>
    </source>
</reference>
<accession>A0AAD4VWQ0</accession>
<dbReference type="InterPro" id="IPR010525">
    <property type="entry name" value="ARF_dom"/>
</dbReference>
<keyword evidence="7" id="KW-0927">Auxin signaling pathway</keyword>
<dbReference type="GO" id="GO:0005634">
    <property type="term" value="C:nucleus"/>
    <property type="evidence" value="ECO:0007669"/>
    <property type="project" value="UniProtKB-SubCell"/>
</dbReference>
<keyword evidence="4" id="KW-0238">DNA-binding</keyword>
<name>A0AAD4VWQ0_PRUDU</name>
<feature type="domain" description="Auxin response factor" evidence="9">
    <location>
        <begin position="1"/>
        <end position="48"/>
    </location>
</feature>
<protein>
    <recommendedName>
        <fullName evidence="9">Auxin response factor domain-containing protein</fullName>
    </recommendedName>
</protein>
<comment type="similarity">
    <text evidence="2">Belongs to the ARF family.</text>
</comment>
<gene>
    <name evidence="10" type="ORF">L3X38_021818</name>
</gene>
<dbReference type="GO" id="GO:0009734">
    <property type="term" value="P:auxin-activated signaling pathway"/>
    <property type="evidence" value="ECO:0007669"/>
    <property type="project" value="UniProtKB-KW"/>
</dbReference>
<evidence type="ECO:0000256" key="7">
    <source>
        <dbReference type="ARBA" id="ARBA00023294"/>
    </source>
</evidence>
<dbReference type="EMBL" id="JAJFAZ020000004">
    <property type="protein sequence ID" value="KAI5331692.1"/>
    <property type="molecule type" value="Genomic_DNA"/>
</dbReference>
<dbReference type="Pfam" id="PF06507">
    <property type="entry name" value="ARF_AD"/>
    <property type="match status" value="1"/>
</dbReference>
<evidence type="ECO:0000313" key="10">
    <source>
        <dbReference type="EMBL" id="KAI5331692.1"/>
    </source>
</evidence>
<organism evidence="10 11">
    <name type="scientific">Prunus dulcis</name>
    <name type="common">Almond</name>
    <name type="synonym">Amygdalus dulcis</name>
    <dbReference type="NCBI Taxonomy" id="3755"/>
    <lineage>
        <taxon>Eukaryota</taxon>
        <taxon>Viridiplantae</taxon>
        <taxon>Streptophyta</taxon>
        <taxon>Embryophyta</taxon>
        <taxon>Tracheophyta</taxon>
        <taxon>Spermatophyta</taxon>
        <taxon>Magnoliopsida</taxon>
        <taxon>eudicotyledons</taxon>
        <taxon>Gunneridae</taxon>
        <taxon>Pentapetalae</taxon>
        <taxon>rosids</taxon>
        <taxon>fabids</taxon>
        <taxon>Rosales</taxon>
        <taxon>Rosaceae</taxon>
        <taxon>Amygdaloideae</taxon>
        <taxon>Amygdaleae</taxon>
        <taxon>Prunus</taxon>
    </lineage>
</organism>
<keyword evidence="3" id="KW-0805">Transcription regulation</keyword>